<keyword evidence="2" id="KW-1185">Reference proteome</keyword>
<proteinExistence type="predicted"/>
<sequence>MLEFHQELLESKSTVFKGEVSEPTCIEGKSGKVDAKFCDGIQRPQTKSQMCNTTPCITKWRVTQWSKCNCCDGLMRRKIQCVRASQKYSDYIRTELKECKGKAPTQTKKCLRAKNCPKNCKKRKSLKKSSKALVSLKDRLKIIDEFVDHELGHYLSNDWNLFDQSDVESGEDANELIDVDSEMMFEDPEVEDEENRDKRMCNENGRICRETQFTTPRPGSIIIDEIPNSEIIVHEMPVMNDHILSNMSDVDFQDHGDGIGDVSVDIKNEKVYSGDDAKDHLNNSPHGGNSSVESSAHIYRRCSSIDKPWRRRNAVQRCGFI</sequence>
<comment type="caution">
    <text evidence="1">The sequence shown here is derived from an EMBL/GenBank/DDBJ whole genome shotgun (WGS) entry which is preliminary data.</text>
</comment>
<reference evidence="1" key="1">
    <citation type="submission" date="2023-04" db="EMBL/GenBank/DDBJ databases">
        <title>A chromosome-level genome assembly of the parasitoid wasp Eretmocerus hayati.</title>
        <authorList>
            <person name="Zhong Y."/>
            <person name="Liu S."/>
            <person name="Liu Y."/>
        </authorList>
    </citation>
    <scope>NUCLEOTIDE SEQUENCE</scope>
    <source>
        <strain evidence="1">ZJU_SS_LIU_2023</strain>
    </source>
</reference>
<name>A0ACC2NEN7_9HYME</name>
<organism evidence="1 2">
    <name type="scientific">Eretmocerus hayati</name>
    <dbReference type="NCBI Taxonomy" id="131215"/>
    <lineage>
        <taxon>Eukaryota</taxon>
        <taxon>Metazoa</taxon>
        <taxon>Ecdysozoa</taxon>
        <taxon>Arthropoda</taxon>
        <taxon>Hexapoda</taxon>
        <taxon>Insecta</taxon>
        <taxon>Pterygota</taxon>
        <taxon>Neoptera</taxon>
        <taxon>Endopterygota</taxon>
        <taxon>Hymenoptera</taxon>
        <taxon>Apocrita</taxon>
        <taxon>Proctotrupomorpha</taxon>
        <taxon>Chalcidoidea</taxon>
        <taxon>Aphelinidae</taxon>
        <taxon>Aphelininae</taxon>
        <taxon>Eretmocerus</taxon>
    </lineage>
</organism>
<accession>A0ACC2NEN7</accession>
<evidence type="ECO:0000313" key="2">
    <source>
        <dbReference type="Proteomes" id="UP001239111"/>
    </source>
</evidence>
<dbReference type="Proteomes" id="UP001239111">
    <property type="component" value="Chromosome 3"/>
</dbReference>
<protein>
    <submittedName>
        <fullName evidence="1">Uncharacterized protein</fullName>
    </submittedName>
</protein>
<evidence type="ECO:0000313" key="1">
    <source>
        <dbReference type="EMBL" id="KAJ8669562.1"/>
    </source>
</evidence>
<gene>
    <name evidence="1" type="ORF">QAD02_000821</name>
</gene>
<dbReference type="EMBL" id="CM056743">
    <property type="protein sequence ID" value="KAJ8669562.1"/>
    <property type="molecule type" value="Genomic_DNA"/>
</dbReference>